<keyword evidence="2" id="KW-0229">DNA integration</keyword>
<protein>
    <submittedName>
        <fullName evidence="7">Tyrosine-type recombinase/integrase</fullName>
    </submittedName>
</protein>
<evidence type="ECO:0000256" key="5">
    <source>
        <dbReference type="SAM" id="MobiDB-lite"/>
    </source>
</evidence>
<evidence type="ECO:0000256" key="1">
    <source>
        <dbReference type="ARBA" id="ARBA00022829"/>
    </source>
</evidence>
<dbReference type="PANTHER" id="PTHR30349:SF81">
    <property type="entry name" value="TYROSINE RECOMBINASE XERC"/>
    <property type="match status" value="1"/>
</dbReference>
<sequence>MKSELLTPAAVAGLSRLEPLSSTAVLEVDSLSQASQDAVSDFLKAGTAANTVRSYQGALTYWSAWLQVRYGVALGDGPIPSAVAIQFIVDHLNRPQDDGTWTHNLPPSADQALVDAKIKATLGPHSYNTVSLRMAVLGKWHGIKGWDSPTDNKEVKALKRDAQKAQARGGITIRKKTALVAEPFKAILDTCAADGLRGIRDRALLLLAWSGGGRRRSEVVALQVSDVRKLDADTWLYSLGVTKTDTAGVRREKPLTGPAAHALTAWLCAAPIESGPLFRGMLRGGQVGTAPMTGHEVGRIVQRRAKLAGLEGDWGAHSLRSGFVTEAGRQGVPLGDVMAMTEHTSVSTVMGYFQSGNLLNSSATTLLSGYDMPDPDDDAENSQNNWKKSDPEDA</sequence>
<keyword evidence="3" id="KW-0238">DNA-binding</keyword>
<gene>
    <name evidence="7" type="ORF">PMA4326_028905</name>
</gene>
<keyword evidence="7" id="KW-0614">Plasmid</keyword>
<dbReference type="InterPro" id="IPR013762">
    <property type="entry name" value="Integrase-like_cat_sf"/>
</dbReference>
<keyword evidence="1" id="KW-0159">Chromosome partition</keyword>
<dbReference type="InterPro" id="IPR002104">
    <property type="entry name" value="Integrase_catalytic"/>
</dbReference>
<evidence type="ECO:0000313" key="8">
    <source>
        <dbReference type="Proteomes" id="UP000003811"/>
    </source>
</evidence>
<dbReference type="SUPFAM" id="SSF56349">
    <property type="entry name" value="DNA breaking-rejoining enzymes"/>
    <property type="match status" value="1"/>
</dbReference>
<dbReference type="EMBL" id="CP047261">
    <property type="protein sequence ID" value="QHF00534.1"/>
    <property type="molecule type" value="Genomic_DNA"/>
</dbReference>
<dbReference type="InterPro" id="IPR050090">
    <property type="entry name" value="Tyrosine_recombinase_XerCD"/>
</dbReference>
<dbReference type="RefSeq" id="WP_007250385.1">
    <property type="nucleotide sequence ID" value="NZ_CP047261.1"/>
</dbReference>
<evidence type="ECO:0000256" key="3">
    <source>
        <dbReference type="ARBA" id="ARBA00023125"/>
    </source>
</evidence>
<evidence type="ECO:0000256" key="2">
    <source>
        <dbReference type="ARBA" id="ARBA00022908"/>
    </source>
</evidence>
<dbReference type="CDD" id="cd00799">
    <property type="entry name" value="INT_Cre_C"/>
    <property type="match status" value="1"/>
</dbReference>
<organism evidence="7 8">
    <name type="scientific">Pseudomonas syringae pv. maculicola str. ES4326</name>
    <dbReference type="NCBI Taxonomy" id="629265"/>
    <lineage>
        <taxon>Bacteria</taxon>
        <taxon>Pseudomonadati</taxon>
        <taxon>Pseudomonadota</taxon>
        <taxon>Gammaproteobacteria</taxon>
        <taxon>Pseudomonadales</taxon>
        <taxon>Pseudomonadaceae</taxon>
        <taxon>Pseudomonas</taxon>
    </lineage>
</organism>
<feature type="domain" description="Tyr recombinase" evidence="6">
    <location>
        <begin position="174"/>
        <end position="371"/>
    </location>
</feature>
<dbReference type="AlphaFoldDB" id="A0A8T8CBF6"/>
<dbReference type="Gene3D" id="1.10.443.10">
    <property type="entry name" value="Intergrase catalytic core"/>
    <property type="match status" value="1"/>
</dbReference>
<evidence type="ECO:0000256" key="4">
    <source>
        <dbReference type="ARBA" id="ARBA00023172"/>
    </source>
</evidence>
<name>A0A8T8CBF6_PSEYM</name>
<dbReference type="InterPro" id="IPR011010">
    <property type="entry name" value="DNA_brk_join_enz"/>
</dbReference>
<keyword evidence="4" id="KW-0233">DNA recombination</keyword>
<dbReference type="Proteomes" id="UP000003811">
    <property type="component" value="Plasmid pPma4326F"/>
</dbReference>
<reference evidence="7 8" key="1">
    <citation type="journal article" date="2011" name="PLoS Pathog.">
        <title>Dynamic evolution of pathogenicity revealed by sequencing and comparative genomics of 19 Pseudomonas syringae isolates.</title>
        <authorList>
            <person name="Baltrus D.A."/>
            <person name="Nishimura M.T."/>
            <person name="Romanchuk A."/>
            <person name="Chang J.H."/>
            <person name="Mukhtar M.S."/>
            <person name="Cherkis K."/>
            <person name="Roach J."/>
            <person name="Grant S.R."/>
            <person name="Jones C.D."/>
            <person name="Dangl J.L."/>
        </authorList>
    </citation>
    <scope>NUCLEOTIDE SEQUENCE [LARGE SCALE GENOMIC DNA]</scope>
    <source>
        <strain evidence="7 8">ES4326</strain>
    </source>
</reference>
<dbReference type="SUPFAM" id="SSF47823">
    <property type="entry name" value="lambda integrase-like, N-terminal domain"/>
    <property type="match status" value="1"/>
</dbReference>
<dbReference type="GO" id="GO:0007059">
    <property type="term" value="P:chromosome segregation"/>
    <property type="evidence" value="ECO:0007669"/>
    <property type="project" value="UniProtKB-KW"/>
</dbReference>
<dbReference type="GO" id="GO:0015074">
    <property type="term" value="P:DNA integration"/>
    <property type="evidence" value="ECO:0007669"/>
    <property type="project" value="UniProtKB-KW"/>
</dbReference>
<dbReference type="GO" id="GO:0006310">
    <property type="term" value="P:DNA recombination"/>
    <property type="evidence" value="ECO:0007669"/>
    <property type="project" value="UniProtKB-KW"/>
</dbReference>
<dbReference type="GO" id="GO:0003677">
    <property type="term" value="F:DNA binding"/>
    <property type="evidence" value="ECO:0007669"/>
    <property type="project" value="UniProtKB-KW"/>
</dbReference>
<dbReference type="Pfam" id="PF00589">
    <property type="entry name" value="Phage_integrase"/>
    <property type="match status" value="1"/>
</dbReference>
<dbReference type="PROSITE" id="PS51898">
    <property type="entry name" value="TYR_RECOMBINASE"/>
    <property type="match status" value="1"/>
</dbReference>
<proteinExistence type="predicted"/>
<feature type="region of interest" description="Disordered" evidence="5">
    <location>
        <begin position="367"/>
        <end position="394"/>
    </location>
</feature>
<geneLocation type="plasmid" evidence="7 8">
    <name>pPma4326F</name>
</geneLocation>
<evidence type="ECO:0000313" key="7">
    <source>
        <dbReference type="EMBL" id="QHF00534.1"/>
    </source>
</evidence>
<evidence type="ECO:0000259" key="6">
    <source>
        <dbReference type="PROSITE" id="PS51898"/>
    </source>
</evidence>
<dbReference type="InterPro" id="IPR010998">
    <property type="entry name" value="Integrase_recombinase_N"/>
</dbReference>
<dbReference type="PANTHER" id="PTHR30349">
    <property type="entry name" value="PHAGE INTEGRASE-RELATED"/>
    <property type="match status" value="1"/>
</dbReference>
<accession>A0A8T8CBF6</accession>
<dbReference type="Gene3D" id="1.10.150.130">
    <property type="match status" value="1"/>
</dbReference>